<dbReference type="AlphaFoldDB" id="A0A2D0JKL3"/>
<keyword evidence="2" id="KW-1185">Reference proteome</keyword>
<evidence type="ECO:0000313" key="2">
    <source>
        <dbReference type="Proteomes" id="UP000221980"/>
    </source>
</evidence>
<gene>
    <name evidence="1" type="ORF">Xmir_03810</name>
</gene>
<organism evidence="1 2">
    <name type="scientific">Xenorhabdus miraniensis</name>
    <dbReference type="NCBI Taxonomy" id="351674"/>
    <lineage>
        <taxon>Bacteria</taxon>
        <taxon>Pseudomonadati</taxon>
        <taxon>Pseudomonadota</taxon>
        <taxon>Gammaproteobacteria</taxon>
        <taxon>Enterobacterales</taxon>
        <taxon>Morganellaceae</taxon>
        <taxon>Xenorhabdus</taxon>
    </lineage>
</organism>
<comment type="caution">
    <text evidence="1">The sequence shown here is derived from an EMBL/GenBank/DDBJ whole genome shotgun (WGS) entry which is preliminary data.</text>
</comment>
<sequence length="36" mass="4088">MNVFERKEVGQESYKNASFELTVKGGQCYLSGLRFA</sequence>
<evidence type="ECO:0000313" key="1">
    <source>
        <dbReference type="EMBL" id="PHM46840.1"/>
    </source>
</evidence>
<proteinExistence type="predicted"/>
<accession>A0A2D0JKL3</accession>
<reference evidence="1 2" key="1">
    <citation type="journal article" date="2017" name="Nat. Microbiol.">
        <title>Natural product diversity associated with the nematode symbionts Photorhabdus and Xenorhabdus.</title>
        <authorList>
            <person name="Tobias N.J."/>
            <person name="Wolff H."/>
            <person name="Djahanschiri B."/>
            <person name="Grundmann F."/>
            <person name="Kronenwerth M."/>
            <person name="Shi Y.M."/>
            <person name="Simonyi S."/>
            <person name="Grun P."/>
            <person name="Shapiro-Ilan D."/>
            <person name="Pidot S.J."/>
            <person name="Stinear T.P."/>
            <person name="Ebersberger I."/>
            <person name="Bode H.B."/>
        </authorList>
    </citation>
    <scope>NUCLEOTIDE SEQUENCE [LARGE SCALE GENOMIC DNA]</scope>
    <source>
        <strain evidence="1 2">DSM 17902</strain>
    </source>
</reference>
<protein>
    <submittedName>
        <fullName evidence="1">Uncharacterized protein</fullName>
    </submittedName>
</protein>
<name>A0A2D0JKL3_9GAMM</name>
<dbReference type="EMBL" id="NITZ01000028">
    <property type="protein sequence ID" value="PHM46840.1"/>
    <property type="molecule type" value="Genomic_DNA"/>
</dbReference>
<dbReference type="Proteomes" id="UP000221980">
    <property type="component" value="Unassembled WGS sequence"/>
</dbReference>